<dbReference type="Proteomes" id="UP000292052">
    <property type="component" value="Unassembled WGS sequence"/>
</dbReference>
<keyword evidence="2" id="KW-1185">Reference proteome</keyword>
<gene>
    <name evidence="1" type="ORF">BDFB_010702</name>
</gene>
<sequence length="63" mass="6839">MLSLFAKLEIFLQEIDSSTFPVRCAETGVPENTTASTAVTDVRASSSEASTEIAFTLVKRQEI</sequence>
<dbReference type="AlphaFoldDB" id="A0A482V7V3"/>
<proteinExistence type="predicted"/>
<organism evidence="1 2">
    <name type="scientific">Asbolus verrucosus</name>
    <name type="common">Desert ironclad beetle</name>
    <dbReference type="NCBI Taxonomy" id="1661398"/>
    <lineage>
        <taxon>Eukaryota</taxon>
        <taxon>Metazoa</taxon>
        <taxon>Ecdysozoa</taxon>
        <taxon>Arthropoda</taxon>
        <taxon>Hexapoda</taxon>
        <taxon>Insecta</taxon>
        <taxon>Pterygota</taxon>
        <taxon>Neoptera</taxon>
        <taxon>Endopterygota</taxon>
        <taxon>Coleoptera</taxon>
        <taxon>Polyphaga</taxon>
        <taxon>Cucujiformia</taxon>
        <taxon>Tenebrionidae</taxon>
        <taxon>Pimeliinae</taxon>
        <taxon>Asbolus</taxon>
    </lineage>
</organism>
<evidence type="ECO:0000313" key="1">
    <source>
        <dbReference type="EMBL" id="RZB39277.1"/>
    </source>
</evidence>
<reference evidence="1 2" key="1">
    <citation type="submission" date="2017-03" db="EMBL/GenBank/DDBJ databases">
        <title>Genome of the blue death feigning beetle - Asbolus verrucosus.</title>
        <authorList>
            <person name="Rider S.D."/>
        </authorList>
    </citation>
    <scope>NUCLEOTIDE SEQUENCE [LARGE SCALE GENOMIC DNA]</scope>
    <source>
        <strain evidence="1">Butters</strain>
        <tissue evidence="1">Head and leg muscle</tissue>
    </source>
</reference>
<protein>
    <submittedName>
        <fullName evidence="1">Uncharacterized protein</fullName>
    </submittedName>
</protein>
<comment type="caution">
    <text evidence="1">The sequence shown here is derived from an EMBL/GenBank/DDBJ whole genome shotgun (WGS) entry which is preliminary data.</text>
</comment>
<accession>A0A482V7V3</accession>
<evidence type="ECO:0000313" key="2">
    <source>
        <dbReference type="Proteomes" id="UP000292052"/>
    </source>
</evidence>
<name>A0A482V7V3_ASBVE</name>
<dbReference type="EMBL" id="QDEB01129636">
    <property type="protein sequence ID" value="RZB39277.1"/>
    <property type="molecule type" value="Genomic_DNA"/>
</dbReference>